<dbReference type="InterPro" id="IPR001220">
    <property type="entry name" value="Legume_lectin_dom"/>
</dbReference>
<evidence type="ECO:0000256" key="9">
    <source>
        <dbReference type="ARBA" id="ARBA00022729"/>
    </source>
</evidence>
<evidence type="ECO:0000256" key="7">
    <source>
        <dbReference type="ARBA" id="ARBA00022679"/>
    </source>
</evidence>
<dbReference type="FunFam" id="3.30.200.20:FF:000168">
    <property type="entry name" value="L-type lectin-domain containing receptor kinase IX.1"/>
    <property type="match status" value="1"/>
</dbReference>
<dbReference type="SUPFAM" id="SSF49899">
    <property type="entry name" value="Concanavalin A-like lectins/glucanases"/>
    <property type="match status" value="1"/>
</dbReference>
<dbReference type="PANTHER" id="PTHR27007">
    <property type="match status" value="1"/>
</dbReference>
<keyword evidence="22" id="KW-1185">Reference proteome</keyword>
<evidence type="ECO:0000256" key="12">
    <source>
        <dbReference type="ARBA" id="ARBA00022777"/>
    </source>
</evidence>
<dbReference type="EnsemblPlants" id="AET7Gv20104200.1">
    <property type="protein sequence ID" value="AET7Gv20104200.1"/>
    <property type="gene ID" value="AET7Gv20104200"/>
</dbReference>
<dbReference type="InterPro" id="IPR019825">
    <property type="entry name" value="Lectin_legB_Mn/Ca_BS"/>
</dbReference>
<evidence type="ECO:0000259" key="20">
    <source>
        <dbReference type="PROSITE" id="PS50011"/>
    </source>
</evidence>
<dbReference type="InterPro" id="IPR000719">
    <property type="entry name" value="Prot_kinase_dom"/>
</dbReference>
<evidence type="ECO:0000256" key="17">
    <source>
        <dbReference type="PROSITE-ProRule" id="PRU10141"/>
    </source>
</evidence>
<evidence type="ECO:0000256" key="14">
    <source>
        <dbReference type="ARBA" id="ARBA00022989"/>
    </source>
</evidence>
<comment type="similarity">
    <text evidence="3">In the C-terminal section; belongs to the protein kinase superfamily. Ser/Thr protein kinase family.</text>
</comment>
<evidence type="ECO:0000256" key="8">
    <source>
        <dbReference type="ARBA" id="ARBA00022692"/>
    </source>
</evidence>
<keyword evidence="9 19" id="KW-0732">Signal</keyword>
<dbReference type="InterPro" id="IPR008271">
    <property type="entry name" value="Ser/Thr_kinase_AS"/>
</dbReference>
<sequence length="610" mass="67406">MAAIHHLLSVSVYIICLCYLLSLTSAPPGLATALSFNFNFSSSNSGDLCDTELRCERDARMGSGAIDLTKNELRANLYSAGRASYGRPVPLWDNATGKVASFSSNFTFQIRPQNETHEKFPGEKCDFNSSDGMADGMAFFLARYPSRIPPNSYGMNLALFNDSNNLNATGDDRVVAVEFDTYFSPMDHSNNHVGIDVDSINSKAYTNVTKRLGSDNAVVTVEVSYDNRTGVLVAHLQISGDERWYTVSMSVDMKKELPQQVAVGFSGASGICIELHQVLSWSFSSTLEEATVLATNSRPPRWLVPVLVPSAAVAFLALVCTVGILVCRRRIWDSDDNDDREHEQAEFERGVGPRRYRYHELAAATKGFAEEEKLGRGGFGNVYRGSLGDQDGSVAIKMFSAESSAQGRKEFESEVKIISRLRHRNLVHLLGWSDSPRGLLLVYQLVPEGSLDRHIHTSCLTWTQRYRIILGLGSALRYLHTECDQCVLHGDIKPNNILLDSSRSTKLGDFGLARLVEHGAGPRTTQIVMGTAGYIYRPGVHPHTPADHPPNPTSTASAWFCWRLCPAGGRSWTWTRSYQPQQLTKCPSRCSSGFGTCTRRVPSSRHWTKG</sequence>
<feature type="signal peptide" evidence="19">
    <location>
        <begin position="1"/>
        <end position="26"/>
    </location>
</feature>
<keyword evidence="14 18" id="KW-1133">Transmembrane helix</keyword>
<reference evidence="22" key="2">
    <citation type="journal article" date="2017" name="Nat. Plants">
        <title>The Aegilops tauschii genome reveals multiple impacts of transposons.</title>
        <authorList>
            <person name="Zhao G."/>
            <person name="Zou C."/>
            <person name="Li K."/>
            <person name="Wang K."/>
            <person name="Li T."/>
            <person name="Gao L."/>
            <person name="Zhang X."/>
            <person name="Wang H."/>
            <person name="Yang Z."/>
            <person name="Liu X."/>
            <person name="Jiang W."/>
            <person name="Mao L."/>
            <person name="Kong X."/>
            <person name="Jiao Y."/>
            <person name="Jia J."/>
        </authorList>
    </citation>
    <scope>NUCLEOTIDE SEQUENCE [LARGE SCALE GENOMIC DNA]</scope>
    <source>
        <strain evidence="22">cv. AL8/78</strain>
    </source>
</reference>
<dbReference type="InterPro" id="IPR013320">
    <property type="entry name" value="ConA-like_dom_sf"/>
</dbReference>
<dbReference type="SMART" id="SM00220">
    <property type="entry name" value="S_TKc"/>
    <property type="match status" value="1"/>
</dbReference>
<dbReference type="EC" id="2.7.11.1" evidence="4"/>
<keyword evidence="12" id="KW-0418">Kinase</keyword>
<accession>A0A453QG07</accession>
<evidence type="ECO:0000313" key="21">
    <source>
        <dbReference type="EnsemblPlants" id="AET7Gv20104200.1"/>
    </source>
</evidence>
<protein>
    <recommendedName>
        <fullName evidence="4">non-specific serine/threonine protein kinase</fullName>
        <ecNumber evidence="4">2.7.11.1</ecNumber>
    </recommendedName>
</protein>
<dbReference type="InterPro" id="IPR017441">
    <property type="entry name" value="Protein_kinase_ATP_BS"/>
</dbReference>
<keyword evidence="11 17" id="KW-0547">Nucleotide-binding</keyword>
<dbReference type="PROSITE" id="PS00307">
    <property type="entry name" value="LECTIN_LEGUME_BETA"/>
    <property type="match status" value="1"/>
</dbReference>
<keyword evidence="5" id="KW-1003">Cell membrane</keyword>
<dbReference type="GO" id="GO:0005524">
    <property type="term" value="F:ATP binding"/>
    <property type="evidence" value="ECO:0007669"/>
    <property type="project" value="UniProtKB-UniRule"/>
</dbReference>
<feature type="transmembrane region" description="Helical" evidence="18">
    <location>
        <begin position="302"/>
        <end position="327"/>
    </location>
</feature>
<evidence type="ECO:0000256" key="4">
    <source>
        <dbReference type="ARBA" id="ARBA00012513"/>
    </source>
</evidence>
<dbReference type="Gene3D" id="3.30.200.20">
    <property type="entry name" value="Phosphorylase Kinase, domain 1"/>
    <property type="match status" value="1"/>
</dbReference>
<reference evidence="22" key="1">
    <citation type="journal article" date="2014" name="Science">
        <title>Ancient hybridizations among the ancestral genomes of bread wheat.</title>
        <authorList>
            <consortium name="International Wheat Genome Sequencing Consortium,"/>
            <person name="Marcussen T."/>
            <person name="Sandve S.R."/>
            <person name="Heier L."/>
            <person name="Spannagl M."/>
            <person name="Pfeifer M."/>
            <person name="Jakobsen K.S."/>
            <person name="Wulff B.B."/>
            <person name="Steuernagel B."/>
            <person name="Mayer K.F."/>
            <person name="Olsen O.A."/>
        </authorList>
    </citation>
    <scope>NUCLEOTIDE SEQUENCE [LARGE SCALE GENOMIC DNA]</scope>
    <source>
        <strain evidence="22">cv. AL8/78</strain>
    </source>
</reference>
<dbReference type="CDD" id="cd06899">
    <property type="entry name" value="lectin_legume_LecRK_Arcelin_ConA"/>
    <property type="match status" value="1"/>
</dbReference>
<evidence type="ECO:0000313" key="22">
    <source>
        <dbReference type="Proteomes" id="UP000015105"/>
    </source>
</evidence>
<dbReference type="PROSITE" id="PS00108">
    <property type="entry name" value="PROTEIN_KINASE_ST"/>
    <property type="match status" value="1"/>
</dbReference>
<evidence type="ECO:0000256" key="3">
    <source>
        <dbReference type="ARBA" id="ARBA00010217"/>
    </source>
</evidence>
<evidence type="ECO:0000256" key="6">
    <source>
        <dbReference type="ARBA" id="ARBA00022527"/>
    </source>
</evidence>
<dbReference type="InterPro" id="IPR011009">
    <property type="entry name" value="Kinase-like_dom_sf"/>
</dbReference>
<dbReference type="GO" id="GO:0004674">
    <property type="term" value="F:protein serine/threonine kinase activity"/>
    <property type="evidence" value="ECO:0007669"/>
    <property type="project" value="UniProtKB-KW"/>
</dbReference>
<comment type="similarity">
    <text evidence="2">In the N-terminal section; belongs to the leguminous lectin family.</text>
</comment>
<evidence type="ECO:0000256" key="11">
    <source>
        <dbReference type="ARBA" id="ARBA00022741"/>
    </source>
</evidence>
<keyword evidence="7" id="KW-0808">Transferase</keyword>
<keyword evidence="8 18" id="KW-0812">Transmembrane</keyword>
<keyword evidence="13 17" id="KW-0067">ATP-binding</keyword>
<evidence type="ECO:0000256" key="19">
    <source>
        <dbReference type="SAM" id="SignalP"/>
    </source>
</evidence>
<dbReference type="GO" id="GO:0030246">
    <property type="term" value="F:carbohydrate binding"/>
    <property type="evidence" value="ECO:0007669"/>
    <property type="project" value="UniProtKB-KW"/>
</dbReference>
<keyword evidence="6" id="KW-0723">Serine/threonine-protein kinase</keyword>
<dbReference type="Gene3D" id="1.10.510.10">
    <property type="entry name" value="Transferase(Phosphotransferase) domain 1"/>
    <property type="match status" value="1"/>
</dbReference>
<dbReference type="SUPFAM" id="SSF56112">
    <property type="entry name" value="Protein kinase-like (PK-like)"/>
    <property type="match status" value="1"/>
</dbReference>
<comment type="subcellular location">
    <subcellularLocation>
        <location evidence="1">Cell membrane</location>
        <topology evidence="1">Single-pass type I membrane protein</topology>
    </subcellularLocation>
</comment>
<reference evidence="21" key="3">
    <citation type="journal article" date="2017" name="Nature">
        <title>Genome sequence of the progenitor of the wheat D genome Aegilops tauschii.</title>
        <authorList>
            <person name="Luo M.C."/>
            <person name="Gu Y.Q."/>
            <person name="Puiu D."/>
            <person name="Wang H."/>
            <person name="Twardziok S.O."/>
            <person name="Deal K.R."/>
            <person name="Huo N."/>
            <person name="Zhu T."/>
            <person name="Wang L."/>
            <person name="Wang Y."/>
            <person name="McGuire P.E."/>
            <person name="Liu S."/>
            <person name="Long H."/>
            <person name="Ramasamy R.K."/>
            <person name="Rodriguez J.C."/>
            <person name="Van S.L."/>
            <person name="Yuan L."/>
            <person name="Wang Z."/>
            <person name="Xia Z."/>
            <person name="Xiao L."/>
            <person name="Anderson O.D."/>
            <person name="Ouyang S."/>
            <person name="Liang Y."/>
            <person name="Zimin A.V."/>
            <person name="Pertea G."/>
            <person name="Qi P."/>
            <person name="Bennetzen J.L."/>
            <person name="Dai X."/>
            <person name="Dawson M.W."/>
            <person name="Muller H.G."/>
            <person name="Kugler K."/>
            <person name="Rivarola-Duarte L."/>
            <person name="Spannagl M."/>
            <person name="Mayer K.F.X."/>
            <person name="Lu F.H."/>
            <person name="Bevan M.W."/>
            <person name="Leroy P."/>
            <person name="Li P."/>
            <person name="You F.M."/>
            <person name="Sun Q."/>
            <person name="Liu Z."/>
            <person name="Lyons E."/>
            <person name="Wicker T."/>
            <person name="Salzberg S.L."/>
            <person name="Devos K.M."/>
            <person name="Dvorak J."/>
        </authorList>
    </citation>
    <scope>NUCLEOTIDE SEQUENCE [LARGE SCALE GENOMIC DNA]</scope>
    <source>
        <strain evidence="21">cv. AL8/78</strain>
    </source>
</reference>
<dbReference type="PROSITE" id="PS50011">
    <property type="entry name" value="PROTEIN_KINASE_DOM"/>
    <property type="match status" value="1"/>
</dbReference>
<dbReference type="PROSITE" id="PS00107">
    <property type="entry name" value="PROTEIN_KINASE_ATP"/>
    <property type="match status" value="1"/>
</dbReference>
<keyword evidence="16" id="KW-0325">Glycoprotein</keyword>
<reference evidence="21" key="4">
    <citation type="submission" date="2019-03" db="UniProtKB">
        <authorList>
            <consortium name="EnsemblPlants"/>
        </authorList>
    </citation>
    <scope>IDENTIFICATION</scope>
</reference>
<reference evidence="21" key="5">
    <citation type="journal article" date="2021" name="G3 (Bethesda)">
        <title>Aegilops tauschii genome assembly Aet v5.0 features greater sequence contiguity and improved annotation.</title>
        <authorList>
            <person name="Wang L."/>
            <person name="Zhu T."/>
            <person name="Rodriguez J.C."/>
            <person name="Deal K.R."/>
            <person name="Dubcovsky J."/>
            <person name="McGuire P.E."/>
            <person name="Lux T."/>
            <person name="Spannagl M."/>
            <person name="Mayer K.F.X."/>
            <person name="Baldrich P."/>
            <person name="Meyers B.C."/>
            <person name="Huo N."/>
            <person name="Gu Y.Q."/>
            <person name="Zhou H."/>
            <person name="Devos K.M."/>
            <person name="Bennetzen J.L."/>
            <person name="Unver T."/>
            <person name="Budak H."/>
            <person name="Gulick P.J."/>
            <person name="Galiba G."/>
            <person name="Kalapos B."/>
            <person name="Nelson D.R."/>
            <person name="Li P."/>
            <person name="You F.M."/>
            <person name="Luo M.C."/>
            <person name="Dvorak J."/>
        </authorList>
    </citation>
    <scope>NUCLEOTIDE SEQUENCE [LARGE SCALE GENOMIC DNA]</scope>
    <source>
        <strain evidence="21">cv. AL8/78</strain>
    </source>
</reference>
<dbReference type="STRING" id="200361.A0A453QG07"/>
<feature type="chain" id="PRO_5018974102" description="non-specific serine/threonine protein kinase" evidence="19">
    <location>
        <begin position="27"/>
        <end position="610"/>
    </location>
</feature>
<name>A0A453QG07_AEGTS</name>
<dbReference type="Pfam" id="PF00069">
    <property type="entry name" value="Pkinase"/>
    <property type="match status" value="1"/>
</dbReference>
<dbReference type="Gene3D" id="2.60.120.200">
    <property type="match status" value="1"/>
</dbReference>
<proteinExistence type="inferred from homology"/>
<dbReference type="Gramene" id="AET7Gv20104200.1">
    <property type="protein sequence ID" value="AET7Gv20104200.1"/>
    <property type="gene ID" value="AET7Gv20104200"/>
</dbReference>
<keyword evidence="15 18" id="KW-0472">Membrane</keyword>
<dbReference type="Pfam" id="PF00139">
    <property type="entry name" value="Lectin_legB"/>
    <property type="match status" value="1"/>
</dbReference>
<dbReference type="Proteomes" id="UP000015105">
    <property type="component" value="Chromosome 7D"/>
</dbReference>
<dbReference type="InterPro" id="IPR050528">
    <property type="entry name" value="L-type_Lectin-RKs"/>
</dbReference>
<evidence type="ECO:0000256" key="1">
    <source>
        <dbReference type="ARBA" id="ARBA00004251"/>
    </source>
</evidence>
<evidence type="ECO:0000256" key="13">
    <source>
        <dbReference type="ARBA" id="ARBA00022840"/>
    </source>
</evidence>
<organism evidence="21 22">
    <name type="scientific">Aegilops tauschii subsp. strangulata</name>
    <name type="common">Goatgrass</name>
    <dbReference type="NCBI Taxonomy" id="200361"/>
    <lineage>
        <taxon>Eukaryota</taxon>
        <taxon>Viridiplantae</taxon>
        <taxon>Streptophyta</taxon>
        <taxon>Embryophyta</taxon>
        <taxon>Tracheophyta</taxon>
        <taxon>Spermatophyta</taxon>
        <taxon>Magnoliopsida</taxon>
        <taxon>Liliopsida</taxon>
        <taxon>Poales</taxon>
        <taxon>Poaceae</taxon>
        <taxon>BOP clade</taxon>
        <taxon>Pooideae</taxon>
        <taxon>Triticodae</taxon>
        <taxon>Triticeae</taxon>
        <taxon>Triticinae</taxon>
        <taxon>Aegilops</taxon>
    </lineage>
</organism>
<feature type="domain" description="Protein kinase" evidence="20">
    <location>
        <begin position="368"/>
        <end position="610"/>
    </location>
</feature>
<evidence type="ECO:0000256" key="5">
    <source>
        <dbReference type="ARBA" id="ARBA00022475"/>
    </source>
</evidence>
<dbReference type="GO" id="GO:0005886">
    <property type="term" value="C:plasma membrane"/>
    <property type="evidence" value="ECO:0007669"/>
    <property type="project" value="UniProtKB-SubCell"/>
</dbReference>
<evidence type="ECO:0000256" key="18">
    <source>
        <dbReference type="SAM" id="Phobius"/>
    </source>
</evidence>
<evidence type="ECO:0000256" key="16">
    <source>
        <dbReference type="ARBA" id="ARBA00023180"/>
    </source>
</evidence>
<dbReference type="AlphaFoldDB" id="A0A453QG07"/>
<feature type="binding site" evidence="17">
    <location>
        <position position="397"/>
    </location>
    <ligand>
        <name>ATP</name>
        <dbReference type="ChEBI" id="CHEBI:30616"/>
    </ligand>
</feature>
<evidence type="ECO:0000256" key="2">
    <source>
        <dbReference type="ARBA" id="ARBA00008536"/>
    </source>
</evidence>
<keyword evidence="10" id="KW-0430">Lectin</keyword>
<evidence type="ECO:0000256" key="10">
    <source>
        <dbReference type="ARBA" id="ARBA00022734"/>
    </source>
</evidence>
<evidence type="ECO:0000256" key="15">
    <source>
        <dbReference type="ARBA" id="ARBA00023136"/>
    </source>
</evidence>